<evidence type="ECO:0000256" key="1">
    <source>
        <dbReference type="ARBA" id="ARBA00001971"/>
    </source>
</evidence>
<evidence type="ECO:0000256" key="9">
    <source>
        <dbReference type="RuleBase" id="RU000461"/>
    </source>
</evidence>
<dbReference type="GO" id="GO:0004497">
    <property type="term" value="F:monooxygenase activity"/>
    <property type="evidence" value="ECO:0007669"/>
    <property type="project" value="UniProtKB-KW"/>
</dbReference>
<feature type="transmembrane region" description="Helical" evidence="10">
    <location>
        <begin position="15"/>
        <end position="39"/>
    </location>
</feature>
<dbReference type="SUPFAM" id="SSF48264">
    <property type="entry name" value="Cytochrome P450"/>
    <property type="match status" value="1"/>
</dbReference>
<dbReference type="GO" id="GO:0005506">
    <property type="term" value="F:iron ion binding"/>
    <property type="evidence" value="ECO:0007669"/>
    <property type="project" value="InterPro"/>
</dbReference>
<feature type="binding site" description="axial binding residue" evidence="8">
    <location>
        <position position="464"/>
    </location>
    <ligand>
        <name>heme</name>
        <dbReference type="ChEBI" id="CHEBI:30413"/>
    </ligand>
    <ligandPart>
        <name>Fe</name>
        <dbReference type="ChEBI" id="CHEBI:18248"/>
    </ligandPart>
</feature>
<evidence type="ECO:0000313" key="11">
    <source>
        <dbReference type="EMBL" id="QKX54242.1"/>
    </source>
</evidence>
<comment type="similarity">
    <text evidence="2 9">Belongs to the cytochrome P450 family.</text>
</comment>
<gene>
    <name evidence="11" type="ORF">TRUGW13939_01327</name>
</gene>
<dbReference type="Gene3D" id="1.10.630.10">
    <property type="entry name" value="Cytochrome P450"/>
    <property type="match status" value="1"/>
</dbReference>
<protein>
    <recommendedName>
        <fullName evidence="13">Cytochrome P450</fullName>
    </recommendedName>
</protein>
<dbReference type="RefSeq" id="XP_035340421.1">
    <property type="nucleotide sequence ID" value="XM_035484528.1"/>
</dbReference>
<reference evidence="12" key="1">
    <citation type="submission" date="2020-06" db="EMBL/GenBank/DDBJ databases">
        <title>A chromosome-scale genome assembly of Talaromyces rugulosus W13939.</title>
        <authorList>
            <person name="Wang B."/>
            <person name="Guo L."/>
            <person name="Ye K."/>
            <person name="Wang L."/>
        </authorList>
    </citation>
    <scope>NUCLEOTIDE SEQUENCE [LARGE SCALE GENOMIC DNA]</scope>
    <source>
        <strain evidence="12">W13939</strain>
    </source>
</reference>
<dbReference type="GeneID" id="55988839"/>
<dbReference type="GO" id="GO:0016705">
    <property type="term" value="F:oxidoreductase activity, acting on paired donors, with incorporation or reduction of molecular oxygen"/>
    <property type="evidence" value="ECO:0007669"/>
    <property type="project" value="InterPro"/>
</dbReference>
<sequence>MARDSIVTMLTDTEISWALAVGAILLSYTVYGAIYRLYLSPLAKFPGPRLVALTTWPEFYYDVVKQGTYIWEVEKMHQKYGPIVRVSPDELHCSDPAFYDTIYASLPQRRDKYVKWTQAPDCNNATGFTTVHDLHRIRRDALSPFFSMRNTVNLEDNVRACVDKFVAKMAEYLKTGEPYSMTAGSIATTMDVVTSYSFGEPFGLLDDETLAFRWRDSVIHIMKALPYVRNFPQLIHIMTWVPESLGAKLLPDLAVLVGWKQRIRQQVADVLAFKGVYAKKDREKRTVIEEMRDSEKLPAQEKTLVRLSEEASILMIAGSEAPAKTHTITWFHLLDNPAKLARLRAELATVYADPKAPLPSISVLEKLPYLSAVIHEGLRLHGGIVGRSPRLSPNPMQYKDYTIPPRTPISCMSAFQHLNTDTFPEPRKFIPERWLIRDEDTDKEILNTDLKKHLVSFGRGTRNCLGYNLGMAELRLMVAAVATRVELELFETDIDDVDFKRDWMIPQAKLDSQGVRVKVKAVHI</sequence>
<name>A0A7H8QKG9_TALRU</name>
<dbReference type="PRINTS" id="PR00465">
    <property type="entry name" value="EP450IV"/>
</dbReference>
<organism evidence="11 12">
    <name type="scientific">Talaromyces rugulosus</name>
    <name type="common">Penicillium rugulosum</name>
    <dbReference type="NCBI Taxonomy" id="121627"/>
    <lineage>
        <taxon>Eukaryota</taxon>
        <taxon>Fungi</taxon>
        <taxon>Dikarya</taxon>
        <taxon>Ascomycota</taxon>
        <taxon>Pezizomycotina</taxon>
        <taxon>Eurotiomycetes</taxon>
        <taxon>Eurotiomycetidae</taxon>
        <taxon>Eurotiales</taxon>
        <taxon>Trichocomaceae</taxon>
        <taxon>Talaromyces</taxon>
        <taxon>Talaromyces sect. Islandici</taxon>
    </lineage>
</organism>
<dbReference type="KEGG" id="trg:TRUGW13939_01327"/>
<dbReference type="OrthoDB" id="3945418at2759"/>
<keyword evidence="5 9" id="KW-0560">Oxidoreductase</keyword>
<evidence type="ECO:0000256" key="2">
    <source>
        <dbReference type="ARBA" id="ARBA00010617"/>
    </source>
</evidence>
<evidence type="ECO:0000256" key="8">
    <source>
        <dbReference type="PIRSR" id="PIRSR602403-1"/>
    </source>
</evidence>
<keyword evidence="3 8" id="KW-0349">Heme</keyword>
<evidence type="ECO:0000256" key="5">
    <source>
        <dbReference type="ARBA" id="ARBA00023002"/>
    </source>
</evidence>
<dbReference type="EMBL" id="CP055898">
    <property type="protein sequence ID" value="QKX54242.1"/>
    <property type="molecule type" value="Genomic_DNA"/>
</dbReference>
<comment type="cofactor">
    <cofactor evidence="1 8">
        <name>heme</name>
        <dbReference type="ChEBI" id="CHEBI:30413"/>
    </cofactor>
</comment>
<dbReference type="GO" id="GO:0020037">
    <property type="term" value="F:heme binding"/>
    <property type="evidence" value="ECO:0007669"/>
    <property type="project" value="InterPro"/>
</dbReference>
<dbReference type="PANTHER" id="PTHR24305">
    <property type="entry name" value="CYTOCHROME P450"/>
    <property type="match status" value="1"/>
</dbReference>
<keyword evidence="12" id="KW-1185">Reference proteome</keyword>
<dbReference type="InterPro" id="IPR050121">
    <property type="entry name" value="Cytochrome_P450_monoxygenase"/>
</dbReference>
<keyword evidence="7 9" id="KW-0503">Monooxygenase</keyword>
<dbReference type="InterPro" id="IPR017972">
    <property type="entry name" value="Cyt_P450_CS"/>
</dbReference>
<evidence type="ECO:0000256" key="7">
    <source>
        <dbReference type="ARBA" id="ARBA00023033"/>
    </source>
</evidence>
<dbReference type="AlphaFoldDB" id="A0A7H8QKG9"/>
<keyword evidence="4 8" id="KW-0479">Metal-binding</keyword>
<evidence type="ECO:0000256" key="3">
    <source>
        <dbReference type="ARBA" id="ARBA00022617"/>
    </source>
</evidence>
<dbReference type="InterPro" id="IPR001128">
    <property type="entry name" value="Cyt_P450"/>
</dbReference>
<dbReference type="InterPro" id="IPR002403">
    <property type="entry name" value="Cyt_P450_E_grp-IV"/>
</dbReference>
<evidence type="ECO:0000256" key="4">
    <source>
        <dbReference type="ARBA" id="ARBA00022723"/>
    </source>
</evidence>
<accession>A0A7H8QKG9</accession>
<dbReference type="CDD" id="cd11062">
    <property type="entry name" value="CYP58-like"/>
    <property type="match status" value="1"/>
</dbReference>
<dbReference type="Proteomes" id="UP000509510">
    <property type="component" value="Chromosome I"/>
</dbReference>
<keyword evidence="10" id="KW-0812">Transmembrane</keyword>
<dbReference type="InterPro" id="IPR036396">
    <property type="entry name" value="Cyt_P450_sf"/>
</dbReference>
<dbReference type="PANTHER" id="PTHR24305:SF157">
    <property type="entry name" value="N-ACETYLTRYPTOPHAN 6-HYDROXYLASE IVOC-RELATED"/>
    <property type="match status" value="1"/>
</dbReference>
<keyword evidence="10" id="KW-1133">Transmembrane helix</keyword>
<proteinExistence type="inferred from homology"/>
<evidence type="ECO:0000256" key="6">
    <source>
        <dbReference type="ARBA" id="ARBA00023004"/>
    </source>
</evidence>
<dbReference type="Pfam" id="PF00067">
    <property type="entry name" value="p450"/>
    <property type="match status" value="1"/>
</dbReference>
<evidence type="ECO:0000256" key="10">
    <source>
        <dbReference type="SAM" id="Phobius"/>
    </source>
</evidence>
<dbReference type="PROSITE" id="PS00086">
    <property type="entry name" value="CYTOCHROME_P450"/>
    <property type="match status" value="1"/>
</dbReference>
<evidence type="ECO:0008006" key="13">
    <source>
        <dbReference type="Google" id="ProtNLM"/>
    </source>
</evidence>
<keyword evidence="10" id="KW-0472">Membrane</keyword>
<keyword evidence="6 8" id="KW-0408">Iron</keyword>
<evidence type="ECO:0000313" key="12">
    <source>
        <dbReference type="Proteomes" id="UP000509510"/>
    </source>
</evidence>